<dbReference type="Pfam" id="PF11085">
    <property type="entry name" value="YqhR"/>
    <property type="match status" value="1"/>
</dbReference>
<evidence type="ECO:0000256" key="1">
    <source>
        <dbReference type="SAM" id="Phobius"/>
    </source>
</evidence>
<dbReference type="RefSeq" id="WP_367777675.1">
    <property type="nucleotide sequence ID" value="NZ_JBFMIA010000001.1"/>
</dbReference>
<evidence type="ECO:0000313" key="3">
    <source>
        <dbReference type="Proteomes" id="UP001556040"/>
    </source>
</evidence>
<sequence length="155" mass="17865">MSDVELPTIKRTPLTIITGLVGGLLFCAFYEVFHFFHFIEKTTLMPSWSFLAPSWQEGFIPHIIWWAMICVLSIIWGLLYQLTVKWSETMWPGIIINSILFVVIFVVFGWWLDLGTNVKELKHHAVVSIACLFVLHGAFVGLSISYDEPYESEEH</sequence>
<keyword evidence="3" id="KW-1185">Reference proteome</keyword>
<feature type="transmembrane region" description="Helical" evidence="1">
    <location>
        <begin position="12"/>
        <end position="39"/>
    </location>
</feature>
<gene>
    <name evidence="2" type="ORF">AB1471_01115</name>
</gene>
<feature type="transmembrane region" description="Helical" evidence="1">
    <location>
        <begin position="124"/>
        <end position="146"/>
    </location>
</feature>
<reference evidence="2 3" key="1">
    <citation type="journal article" date="1979" name="Int. J. Syst. Evol. Microbiol.">
        <title>Bacillus globisporus subsp. marinus subsp. nov.</title>
        <authorList>
            <person name="Liu H."/>
        </authorList>
    </citation>
    <scope>NUCLEOTIDE SEQUENCE [LARGE SCALE GENOMIC DNA]</scope>
    <source>
        <strain evidence="2 3">DSM 1297</strain>
    </source>
</reference>
<accession>A0ABV3Q0R1</accession>
<organism evidence="2 3">
    <name type="scientific">Jeotgalibacillus marinus</name>
    <dbReference type="NCBI Taxonomy" id="86667"/>
    <lineage>
        <taxon>Bacteria</taxon>
        <taxon>Bacillati</taxon>
        <taxon>Bacillota</taxon>
        <taxon>Bacilli</taxon>
        <taxon>Bacillales</taxon>
        <taxon>Caryophanaceae</taxon>
        <taxon>Jeotgalibacillus</taxon>
    </lineage>
</organism>
<keyword evidence="1" id="KW-0472">Membrane</keyword>
<comment type="caution">
    <text evidence="2">The sequence shown here is derived from an EMBL/GenBank/DDBJ whole genome shotgun (WGS) entry which is preliminary data.</text>
</comment>
<feature type="transmembrane region" description="Helical" evidence="1">
    <location>
        <begin position="59"/>
        <end position="79"/>
    </location>
</feature>
<dbReference type="EMBL" id="JBFMIA010000001">
    <property type="protein sequence ID" value="MEW9500393.1"/>
    <property type="molecule type" value="Genomic_DNA"/>
</dbReference>
<proteinExistence type="predicted"/>
<evidence type="ECO:0000313" key="2">
    <source>
        <dbReference type="EMBL" id="MEW9500393.1"/>
    </source>
</evidence>
<dbReference type="InterPro" id="IPR024563">
    <property type="entry name" value="YqhR"/>
</dbReference>
<keyword evidence="1" id="KW-0812">Transmembrane</keyword>
<name>A0ABV3Q0R1_9BACL</name>
<feature type="transmembrane region" description="Helical" evidence="1">
    <location>
        <begin position="91"/>
        <end position="112"/>
    </location>
</feature>
<dbReference type="Proteomes" id="UP001556040">
    <property type="component" value="Unassembled WGS sequence"/>
</dbReference>
<keyword evidence="1" id="KW-1133">Transmembrane helix</keyword>
<protein>
    <submittedName>
        <fullName evidence="2">YqhR family membrane protein</fullName>
    </submittedName>
</protein>